<evidence type="ECO:0000256" key="1">
    <source>
        <dbReference type="ARBA" id="ARBA00004448"/>
    </source>
</evidence>
<comment type="similarity">
    <text evidence="2">Belongs to the TMEM242 family.</text>
</comment>
<evidence type="ECO:0000256" key="7">
    <source>
        <dbReference type="ARBA" id="ARBA00023128"/>
    </source>
</evidence>
<dbReference type="GO" id="GO:0005743">
    <property type="term" value="C:mitochondrial inner membrane"/>
    <property type="evidence" value="ECO:0007669"/>
    <property type="project" value="UniProtKB-SubCell"/>
</dbReference>
<accession>C1LF95</accession>
<dbReference type="PANTHER" id="PTHR13141:SF4">
    <property type="entry name" value="TRANSMEMBRANE PROTEIN 242"/>
    <property type="match status" value="1"/>
</dbReference>
<dbReference type="EMBL" id="FN317643">
    <property type="protein sequence ID" value="CAX73373.1"/>
    <property type="molecule type" value="mRNA"/>
</dbReference>
<evidence type="ECO:0000256" key="10">
    <source>
        <dbReference type="SAM" id="Phobius"/>
    </source>
</evidence>
<reference evidence="11" key="1">
    <citation type="journal article" date="2009" name="Nature">
        <title>The Schistosoma japonicum genome reveals features of host-parasite interplay.</title>
        <authorList>
            <person name="Liu F."/>
            <person name="Zhou Y."/>
            <person name="Wang Z.Q."/>
            <person name="Lu G."/>
            <person name="Zheng H."/>
            <person name="Brindley P.J."/>
            <person name="McManus D.P."/>
            <person name="Blair D."/>
            <person name="Zhang Q.H."/>
            <person name="Zhong Y."/>
            <person name="Wang S."/>
            <person name="Han Z.G."/>
            <person name="Chen Z."/>
        </authorList>
    </citation>
    <scope>NUCLEOTIDE SEQUENCE</scope>
    <source>
        <strain evidence="11">Anhui</strain>
    </source>
</reference>
<keyword evidence="8 10" id="KW-0472">Membrane</keyword>
<evidence type="ECO:0000313" key="11">
    <source>
        <dbReference type="EMBL" id="CAX73373.1"/>
    </source>
</evidence>
<evidence type="ECO:0000256" key="6">
    <source>
        <dbReference type="ARBA" id="ARBA00022989"/>
    </source>
</evidence>
<evidence type="ECO:0000256" key="5">
    <source>
        <dbReference type="ARBA" id="ARBA00022792"/>
    </source>
</evidence>
<keyword evidence="7" id="KW-0496">Mitochondrion</keyword>
<evidence type="ECO:0000256" key="8">
    <source>
        <dbReference type="ARBA" id="ARBA00023136"/>
    </source>
</evidence>
<protein>
    <recommendedName>
        <fullName evidence="3">Transmembrane protein 242</fullName>
    </recommendedName>
</protein>
<keyword evidence="5" id="KW-0999">Mitochondrion inner membrane</keyword>
<dbReference type="InterPro" id="IPR009792">
    <property type="entry name" value="TMEM242"/>
</dbReference>
<evidence type="ECO:0000256" key="9">
    <source>
        <dbReference type="ARBA" id="ARBA00045905"/>
    </source>
</evidence>
<evidence type="ECO:0000256" key="3">
    <source>
        <dbReference type="ARBA" id="ARBA00013934"/>
    </source>
</evidence>
<name>C1LF95_SCHJA</name>
<evidence type="ECO:0000256" key="4">
    <source>
        <dbReference type="ARBA" id="ARBA00022692"/>
    </source>
</evidence>
<reference evidence="11" key="2">
    <citation type="submission" date="2009-03" db="EMBL/GenBank/DDBJ databases">
        <authorList>
            <person name="Gang L."/>
        </authorList>
    </citation>
    <scope>NUCLEOTIDE SEQUENCE</scope>
    <source>
        <strain evidence="11">Anhui</strain>
    </source>
</reference>
<evidence type="ECO:0000256" key="2">
    <source>
        <dbReference type="ARBA" id="ARBA00007570"/>
    </source>
</evidence>
<dbReference type="Pfam" id="PF07096">
    <property type="entry name" value="DUF1358"/>
    <property type="match status" value="1"/>
</dbReference>
<organism evidence="11">
    <name type="scientific">Schistosoma japonicum</name>
    <name type="common">Blood fluke</name>
    <dbReference type="NCBI Taxonomy" id="6182"/>
    <lineage>
        <taxon>Eukaryota</taxon>
        <taxon>Metazoa</taxon>
        <taxon>Spiralia</taxon>
        <taxon>Lophotrochozoa</taxon>
        <taxon>Platyhelminthes</taxon>
        <taxon>Trematoda</taxon>
        <taxon>Digenea</taxon>
        <taxon>Strigeidida</taxon>
        <taxon>Schistosomatoidea</taxon>
        <taxon>Schistosomatidae</taxon>
        <taxon>Schistosoma</taxon>
    </lineage>
</organism>
<comment type="function">
    <text evidence="9">Scaffold protein that participates in the c-ring assembly of mitochondrial ATP synthase (F(1)F(0) ATP synthase or complex V) by facilitating the membrane insertion and oligomer formation of the subunit c/ATP5MC3. Participates in the incorporation of the c-ring into vestigial complexes. Additionally influences the incorporation of subunits MT-ATP6, MT-ATP8, ATP5MJ, and ATP5MK in the ATP synthase.</text>
</comment>
<keyword evidence="4 10" id="KW-0812">Transmembrane</keyword>
<proteinExistence type="evidence at transcript level"/>
<dbReference type="PANTHER" id="PTHR13141">
    <property type="entry name" value="TRANSMEMBRANE PROTEIN 242"/>
    <property type="match status" value="1"/>
</dbReference>
<keyword evidence="6 10" id="KW-1133">Transmembrane helix</keyword>
<dbReference type="AlphaFoldDB" id="C1LF95"/>
<feature type="transmembrane region" description="Helical" evidence="10">
    <location>
        <begin position="74"/>
        <end position="101"/>
    </location>
</feature>
<sequence length="122" mass="13728">MQPRGLYYMKRNEDERGQQTRPNYLVFVTFMGISGLSLMAGFTYRILSFKKANAMIFMQANSQNKTMHESGTHLAARALGIATVITTMSLGALALFVCYIIKPSDQNNFDGRTQSIFPSRCK</sequence>
<feature type="transmembrane region" description="Helical" evidence="10">
    <location>
        <begin position="24"/>
        <end position="47"/>
    </location>
</feature>
<comment type="subcellular location">
    <subcellularLocation>
        <location evidence="1">Mitochondrion inner membrane</location>
        <topology evidence="1">Multi-pass membrane protein</topology>
    </subcellularLocation>
</comment>